<proteinExistence type="predicted"/>
<evidence type="ECO:0000313" key="1">
    <source>
        <dbReference type="EMBL" id="KAD1085720.1"/>
    </source>
</evidence>
<protein>
    <submittedName>
        <fullName evidence="1">Uncharacterized protein</fullName>
    </submittedName>
</protein>
<keyword evidence="2" id="KW-1185">Reference proteome</keyword>
<accession>A0A5N6LF95</accession>
<comment type="caution">
    <text evidence="1">The sequence shown here is derived from an EMBL/GenBank/DDBJ whole genome shotgun (WGS) entry which is preliminary data.</text>
</comment>
<organism evidence="1 2">
    <name type="scientific">Mikania micrantha</name>
    <name type="common">bitter vine</name>
    <dbReference type="NCBI Taxonomy" id="192012"/>
    <lineage>
        <taxon>Eukaryota</taxon>
        <taxon>Viridiplantae</taxon>
        <taxon>Streptophyta</taxon>
        <taxon>Embryophyta</taxon>
        <taxon>Tracheophyta</taxon>
        <taxon>Spermatophyta</taxon>
        <taxon>Magnoliopsida</taxon>
        <taxon>eudicotyledons</taxon>
        <taxon>Gunneridae</taxon>
        <taxon>Pentapetalae</taxon>
        <taxon>asterids</taxon>
        <taxon>campanulids</taxon>
        <taxon>Asterales</taxon>
        <taxon>Asteraceae</taxon>
        <taxon>Asteroideae</taxon>
        <taxon>Heliantheae alliance</taxon>
        <taxon>Eupatorieae</taxon>
        <taxon>Mikania</taxon>
    </lineage>
</organism>
<sequence>MSHSTSSSESSDFFDQNILPYTDQNACTFDDDHIEVMQLSRAFPEETIFRRYDPALKADHSSTKWVCFPEYPFSLGLFFPFPTLISEFFRITRLCYPQLMPMGWPLLVTLHKLNHKYGLMIGVPEISSVYQLRTHGYSLFLLQRRTGAPVLVHGVTMNEDE</sequence>
<dbReference type="EMBL" id="SZYD01001093">
    <property type="protein sequence ID" value="KAD1085720.1"/>
    <property type="molecule type" value="Genomic_DNA"/>
</dbReference>
<dbReference type="AlphaFoldDB" id="A0A5N6LF95"/>
<gene>
    <name evidence="1" type="ORF">E3N88_43323</name>
</gene>
<reference evidence="1 2" key="1">
    <citation type="submission" date="2019-05" db="EMBL/GenBank/DDBJ databases">
        <title>Mikania micrantha, genome provides insights into the molecular mechanism of rapid growth.</title>
        <authorList>
            <person name="Liu B."/>
        </authorList>
    </citation>
    <scope>NUCLEOTIDE SEQUENCE [LARGE SCALE GENOMIC DNA]</scope>
    <source>
        <strain evidence="1">NLD-2019</strain>
        <tissue evidence="1">Leaf</tissue>
    </source>
</reference>
<dbReference type="Proteomes" id="UP000326396">
    <property type="component" value="Unassembled WGS sequence"/>
</dbReference>
<evidence type="ECO:0000313" key="2">
    <source>
        <dbReference type="Proteomes" id="UP000326396"/>
    </source>
</evidence>
<name>A0A5N6LF95_9ASTR</name>